<dbReference type="InterPro" id="IPR002575">
    <property type="entry name" value="Aminoglycoside_PTrfase"/>
</dbReference>
<dbReference type="GO" id="GO:0016740">
    <property type="term" value="F:transferase activity"/>
    <property type="evidence" value="ECO:0007669"/>
    <property type="project" value="UniProtKB-KW"/>
</dbReference>
<dbReference type="InterPro" id="IPR011009">
    <property type="entry name" value="Kinase-like_dom_sf"/>
</dbReference>
<name>A0A7I7XDQ3_9MYCO</name>
<evidence type="ECO:0000259" key="1">
    <source>
        <dbReference type="Pfam" id="PF01636"/>
    </source>
</evidence>
<reference evidence="2 3" key="1">
    <citation type="journal article" date="2019" name="Emerg. Microbes Infect.">
        <title>Comprehensive subspecies identification of 175 nontuberculous mycobacteria species based on 7547 genomic profiles.</title>
        <authorList>
            <person name="Matsumoto Y."/>
            <person name="Kinjo T."/>
            <person name="Motooka D."/>
            <person name="Nabeya D."/>
            <person name="Jung N."/>
            <person name="Uechi K."/>
            <person name="Horii T."/>
            <person name="Iida T."/>
            <person name="Fujita J."/>
            <person name="Nakamura S."/>
        </authorList>
    </citation>
    <scope>NUCLEOTIDE SEQUENCE [LARGE SCALE GENOMIC DNA]</scope>
    <source>
        <strain evidence="2 3">JCM 13574</strain>
    </source>
</reference>
<protein>
    <submittedName>
        <fullName evidence="2">Aminoglycoside phosphotransferase</fullName>
    </submittedName>
</protein>
<dbReference type="Gene3D" id="3.90.1200.10">
    <property type="match status" value="1"/>
</dbReference>
<dbReference type="Proteomes" id="UP000466517">
    <property type="component" value="Chromosome"/>
</dbReference>
<dbReference type="RefSeq" id="WP_163734414.1">
    <property type="nucleotide sequence ID" value="NZ_AP022610.1"/>
</dbReference>
<dbReference type="Gene3D" id="3.30.200.20">
    <property type="entry name" value="Phosphorylase Kinase, domain 1"/>
    <property type="match status" value="1"/>
</dbReference>
<gene>
    <name evidence="2" type="ORF">MMAD_14080</name>
</gene>
<dbReference type="SUPFAM" id="SSF56112">
    <property type="entry name" value="Protein kinase-like (PK-like)"/>
    <property type="match status" value="1"/>
</dbReference>
<proteinExistence type="predicted"/>
<dbReference type="AlphaFoldDB" id="A0A7I7XDQ3"/>
<dbReference type="KEGG" id="mmag:MMAD_14080"/>
<dbReference type="CDD" id="cd05154">
    <property type="entry name" value="ACAD10_11_N-like"/>
    <property type="match status" value="1"/>
</dbReference>
<dbReference type="PANTHER" id="PTHR21310:SF40">
    <property type="entry name" value="AMINOGLYCOSIDE PHOSPHOTRANSFERASE DOMAIN-CONTAINING PROTEIN-RELATED"/>
    <property type="match status" value="1"/>
</dbReference>
<dbReference type="EMBL" id="AP022610">
    <property type="protein sequence ID" value="BBZ27113.1"/>
    <property type="molecule type" value="Genomic_DNA"/>
</dbReference>
<organism evidence="2 3">
    <name type="scientific">Mycolicibacterium madagascariense</name>
    <dbReference type="NCBI Taxonomy" id="212765"/>
    <lineage>
        <taxon>Bacteria</taxon>
        <taxon>Bacillati</taxon>
        <taxon>Actinomycetota</taxon>
        <taxon>Actinomycetes</taxon>
        <taxon>Mycobacteriales</taxon>
        <taxon>Mycobacteriaceae</taxon>
        <taxon>Mycolicibacterium</taxon>
    </lineage>
</organism>
<keyword evidence="2" id="KW-0808">Transferase</keyword>
<evidence type="ECO:0000313" key="2">
    <source>
        <dbReference type="EMBL" id="BBZ27113.1"/>
    </source>
</evidence>
<dbReference type="InterPro" id="IPR041726">
    <property type="entry name" value="ACAD10_11_N"/>
</dbReference>
<keyword evidence="3" id="KW-1185">Reference proteome</keyword>
<evidence type="ECO:0000313" key="3">
    <source>
        <dbReference type="Proteomes" id="UP000466517"/>
    </source>
</evidence>
<sequence>MAGLTPPQFDALSARLQSLDVTGLSPLPGGASSVTLVGQRDGQRVVVKVAPPGKAPTLNRDVLRQAYVIRALGPSGVPLPEVLLEDAGDPPEVPPLFAMSFLDGTSVEPLFDRDVAPVDTDVMAERLRAAARVLARLHRVDPASVGLAAEPVVTPAEEVARWCRLLETVDPTLVPGWQDVAAQLRDSVPTALRPAIVHGDFRLGNCLADGTHVTAVIDWEIWSIGDPRVDLGWFLINGDPATYRRETPHSGCLPTPSELTEVYGTDVPRLAWFQGLACFKSAATWSLIVKHDRRRVPPDPQFEEMAGILPWLLARAEHFIKIDAGQGIHADGER</sequence>
<accession>A0A7I7XDQ3</accession>
<dbReference type="Pfam" id="PF01636">
    <property type="entry name" value="APH"/>
    <property type="match status" value="1"/>
</dbReference>
<feature type="domain" description="Aminoglycoside phosphotransferase" evidence="1">
    <location>
        <begin position="24"/>
        <end position="246"/>
    </location>
</feature>
<dbReference type="PANTHER" id="PTHR21310">
    <property type="entry name" value="AMINOGLYCOSIDE PHOSPHOTRANSFERASE-RELATED-RELATED"/>
    <property type="match status" value="1"/>
</dbReference>
<dbReference type="InterPro" id="IPR051678">
    <property type="entry name" value="AGP_Transferase"/>
</dbReference>